<evidence type="ECO:0000256" key="1">
    <source>
        <dbReference type="SAM" id="MobiDB-lite"/>
    </source>
</evidence>
<dbReference type="RefSeq" id="WP_346012892.1">
    <property type="nucleotide sequence ID" value="NZ_JAQYXP010000001.1"/>
</dbReference>
<feature type="region of interest" description="Disordered" evidence="1">
    <location>
        <begin position="51"/>
        <end position="79"/>
    </location>
</feature>
<proteinExistence type="predicted"/>
<evidence type="ECO:0000313" key="2">
    <source>
        <dbReference type="EMBL" id="MEN3233794.1"/>
    </source>
</evidence>
<comment type="caution">
    <text evidence="2">The sequence shown here is derived from an EMBL/GenBank/DDBJ whole genome shotgun (WGS) entry which is preliminary data.</text>
</comment>
<name>A0ABU9ZQM2_9HYPH</name>
<feature type="region of interest" description="Disordered" evidence="1">
    <location>
        <begin position="1"/>
        <end position="35"/>
    </location>
</feature>
<accession>A0ABU9ZQM2</accession>
<organism evidence="2 3">
    <name type="scientific">Methylobacterium ajmalii</name>
    <dbReference type="NCBI Taxonomy" id="2738439"/>
    <lineage>
        <taxon>Bacteria</taxon>
        <taxon>Pseudomonadati</taxon>
        <taxon>Pseudomonadota</taxon>
        <taxon>Alphaproteobacteria</taxon>
        <taxon>Hyphomicrobiales</taxon>
        <taxon>Methylobacteriaceae</taxon>
        <taxon>Methylobacterium</taxon>
    </lineage>
</organism>
<dbReference type="SUPFAM" id="SSF53955">
    <property type="entry name" value="Lysozyme-like"/>
    <property type="match status" value="1"/>
</dbReference>
<evidence type="ECO:0000313" key="3">
    <source>
        <dbReference type="Proteomes" id="UP001407347"/>
    </source>
</evidence>
<reference evidence="2 3" key="1">
    <citation type="journal article" date="2023" name="PLoS ONE">
        <title>Complete genome assembly of Hawai'i environmental nontuberculous mycobacteria reveals unexpected co-isolation with methylobacteria.</title>
        <authorList>
            <person name="Hendrix J."/>
            <person name="Epperson L.E."/>
            <person name="Tong E.I."/>
            <person name="Chan Y.L."/>
            <person name="Hasan N.A."/>
            <person name="Dawrs S.N."/>
            <person name="Norton G.J."/>
            <person name="Virdi R."/>
            <person name="Crooks J.L."/>
            <person name="Chan E.D."/>
            <person name="Honda J.R."/>
            <person name="Strong M."/>
        </authorList>
    </citation>
    <scope>NUCLEOTIDE SEQUENCE [LARGE SCALE GENOMIC DNA]</scope>
    <source>
        <strain evidence="2 3">NJH_HI04-1</strain>
    </source>
</reference>
<dbReference type="EMBL" id="JAQYXP010000001">
    <property type="protein sequence ID" value="MEN3233794.1"/>
    <property type="molecule type" value="Genomic_DNA"/>
</dbReference>
<dbReference type="Gene3D" id="1.10.530.10">
    <property type="match status" value="1"/>
</dbReference>
<dbReference type="InterPro" id="IPR023346">
    <property type="entry name" value="Lysozyme-like_dom_sf"/>
</dbReference>
<gene>
    <name evidence="2" type="ORF">PUR29_09290</name>
</gene>
<sequence>MPAIPAAPGKRSEGPRAPDGTPIETASARTGDDTVTREVIESFRKAVGPAITRDQAAKAPRIEGGAPPTPVPTSLKTEKGSIPVPANSAVAMVDDGPRGHINHGVISLKAPDGSILGQYRFVNGGGGAGTIPHGAYDVTNFRDAASRKAQGLTNLGDTFDLNDVFDARAGRTRTALRIHEAHGDGTLGCIGIQGGAAAWRDFTGKMRTLVEQGGGKYTLVLGSEDGGGQGQGQTPTAQEGFARVLGTTGKAVGGYASPELKADPKAARILDLVTGAELNAGNAGNYNAIFGNAGATEDLSKRTLDQTIAWSRDRGTSSSATGRYQFMADTMAGLKKEMGLTGTEAFTPELQDRMALRLLARRGFGDWKTGKLSTDDFANRLAQEWASLPNLQTGRSHYAGDGVNKALVSPEQVRSVLEGTGAFPGARLASVAKTLTAPVAGSRFLSRVRGMFGGGSGPEATPAPVPEPAPITTRPAPLPGPVQANHDRVLAGLEPEVASVVRRAQADNPNLRLAAVSGRGGSVEVRAVGPDGRAIPVGEGDDPVGAALQRAAGQLGVGVNWASGTRTLSSVKKTLKA</sequence>
<dbReference type="Proteomes" id="UP001407347">
    <property type="component" value="Unassembled WGS sequence"/>
</dbReference>
<keyword evidence="3" id="KW-1185">Reference proteome</keyword>
<protein>
    <submittedName>
        <fullName evidence="2">Uncharacterized protein</fullName>
    </submittedName>
</protein>